<feature type="domain" description="Helicase C-terminal" evidence="9">
    <location>
        <begin position="967"/>
        <end position="1126"/>
    </location>
</feature>
<feature type="domain" description="Helicase ATP-binding" evidence="8">
    <location>
        <begin position="374"/>
        <end position="541"/>
    </location>
</feature>
<evidence type="ECO:0000256" key="4">
    <source>
        <dbReference type="ARBA" id="ARBA00022801"/>
    </source>
</evidence>
<keyword evidence="6" id="KW-0067">ATP-binding</keyword>
<sequence length="1134" mass="123082">MASLLLSSSPAKKRVKKENVHPNADVIMTDVVDPARVARAALDAAIAKGEVIDVDAAPICYNDSEDVFASKKEETFVAAARVKAEELAKRKIESLGRATAEAAYESRVWGEAGAERRLTETLEVSLAVPASAAERLGVGVRVEDTSGLEPYCKTLRILRDAARSSGLVRVSATATAIEDAGVAKKEKDDDDDNTDDDEEECVRVKLNLEPRVTEKGLTSGQWHMGGHAGLQEAVAALLSTLDRVVAREQKSKGLAVPPRAARTPHTQLRTPVGLLNALETEGVRDEPPGVVPGLAEAVVLGEYQRETVAWMLAREKGAFGLEDLFVSALPGGIDAVSLPCPRFRSWPRKKGCCKKEMRAQREVADVLTTFAARGQFDDVHRGGILASDMGLGKTMCMICLCLCHPCPPPTSSEEHESSGATLVVVPDALIGQWRAELASRAPGVPVSEWGEFRKQQRGGFVLCTYKDVDDEAMRSIRWWRVVLDEPHASLWAKPRSGRVDLSPTVAACADLESTNRWCITGTPWTNQIFEVYGQLCFLKLVPRLLSRDYVRCVLANNHQSEYNSTAECLATILKPLLVRHSKSSERDGKALVSLPPLRPETSVLISVPDHLLEDDYERLLRDASRRVDAVWTRKKFYPALHFLRPLELLCAGDDLEASLAYDSVGAVSNVDSLPSVRLPSRLDAEAKAENVSTNDMDAWARSLRDGLFDRGAEHCCVCCLQPCINSLAPRASSTCSHLVCGRCVEDTFEACESTSDRPEGVDYAVEVRKPDDIVRRRPFLVVSTSHHSASSIFPPATTTDASARRAIHEALKRAFAPFAHHQTMDIRVKCAHDTSPVVTVRLCTESAEDEAAKSLDGCPATELFRGVSGVPKEAYARVARKTVTVAAPPCPGCGVRMAAEDILDLRDEVVDAQNDWRAKGPRDFVVAHVRRARALSSSGGGGGGEFFETTRMMRSPDTSIAEAKVRKVEELVRGAIDAGERCVVFCKRPVSVNLVAKALQAGGILVASFTAFSDRRNRERAVASLQGGAISVLVTTLVAGGIGLNMTAASTVLFFEPNLNTAVFKQAVGRCHRIGQVKPVSVFVLAVEGTHEEKSLDLANATLPPKDLGRGMVEHDQVRLRTAALVDRLAVRSS</sequence>
<dbReference type="PROSITE" id="PS51194">
    <property type="entry name" value="HELICASE_CTER"/>
    <property type="match status" value="1"/>
</dbReference>
<keyword evidence="3" id="KW-0863">Zinc-finger</keyword>
<evidence type="ECO:0000256" key="2">
    <source>
        <dbReference type="ARBA" id="ARBA00022741"/>
    </source>
</evidence>
<dbReference type="SMART" id="SM00490">
    <property type="entry name" value="HELICc"/>
    <property type="match status" value="1"/>
</dbReference>
<evidence type="ECO:0000313" key="11">
    <source>
        <dbReference type="Proteomes" id="UP001230188"/>
    </source>
</evidence>
<dbReference type="PANTHER" id="PTHR45626:SF38">
    <property type="entry name" value="DEAD-BOX PROTEIN"/>
    <property type="match status" value="1"/>
</dbReference>
<dbReference type="SUPFAM" id="SSF52540">
    <property type="entry name" value="P-loop containing nucleoside triphosphate hydrolases"/>
    <property type="match status" value="2"/>
</dbReference>
<evidence type="ECO:0000256" key="1">
    <source>
        <dbReference type="ARBA" id="ARBA00022723"/>
    </source>
</evidence>
<reference evidence="10" key="1">
    <citation type="submission" date="2023-01" db="EMBL/GenBank/DDBJ databases">
        <title>Metagenome sequencing of chrysophaentin producing Chrysophaeum taylorii.</title>
        <authorList>
            <person name="Davison J."/>
            <person name="Bewley C."/>
        </authorList>
    </citation>
    <scope>NUCLEOTIDE SEQUENCE</scope>
    <source>
        <strain evidence="10">NIES-1699</strain>
    </source>
</reference>
<dbReference type="Pfam" id="PF00176">
    <property type="entry name" value="SNF2-rel_dom"/>
    <property type="match status" value="1"/>
</dbReference>
<dbReference type="Gene3D" id="3.40.50.300">
    <property type="entry name" value="P-loop containing nucleotide triphosphate hydrolases"/>
    <property type="match status" value="1"/>
</dbReference>
<dbReference type="InterPro" id="IPR049730">
    <property type="entry name" value="SNF2/RAD54-like_C"/>
</dbReference>
<keyword evidence="1" id="KW-0479">Metal-binding</keyword>
<dbReference type="GO" id="GO:0006281">
    <property type="term" value="P:DNA repair"/>
    <property type="evidence" value="ECO:0007669"/>
    <property type="project" value="TreeGrafter"/>
</dbReference>
<dbReference type="GO" id="GO:0008270">
    <property type="term" value="F:zinc ion binding"/>
    <property type="evidence" value="ECO:0007669"/>
    <property type="project" value="UniProtKB-KW"/>
</dbReference>
<evidence type="ECO:0000313" key="10">
    <source>
        <dbReference type="EMBL" id="KAJ8601930.1"/>
    </source>
</evidence>
<dbReference type="CDD" id="cd18793">
    <property type="entry name" value="SF2_C_SNF"/>
    <property type="match status" value="1"/>
</dbReference>
<feature type="compositionally biased region" description="Acidic residues" evidence="7">
    <location>
        <begin position="188"/>
        <end position="200"/>
    </location>
</feature>
<keyword evidence="2" id="KW-0547">Nucleotide-binding</keyword>
<dbReference type="AlphaFoldDB" id="A0AAD7UCV0"/>
<keyword evidence="4" id="KW-0378">Hydrolase</keyword>
<dbReference type="InterPro" id="IPR001650">
    <property type="entry name" value="Helicase_C-like"/>
</dbReference>
<dbReference type="GO" id="GO:0016787">
    <property type="term" value="F:hydrolase activity"/>
    <property type="evidence" value="ECO:0007669"/>
    <property type="project" value="UniProtKB-KW"/>
</dbReference>
<dbReference type="PROSITE" id="PS51192">
    <property type="entry name" value="HELICASE_ATP_BIND_1"/>
    <property type="match status" value="1"/>
</dbReference>
<feature type="region of interest" description="Disordered" evidence="7">
    <location>
        <begin position="181"/>
        <end position="200"/>
    </location>
</feature>
<gene>
    <name evidence="10" type="ORF">CTAYLR_004434</name>
</gene>
<evidence type="ECO:0000256" key="3">
    <source>
        <dbReference type="ARBA" id="ARBA00022771"/>
    </source>
</evidence>
<accession>A0AAD7UCV0</accession>
<protein>
    <submittedName>
        <fullName evidence="10">Uncharacterized protein</fullName>
    </submittedName>
</protein>
<dbReference type="Gene3D" id="3.40.50.10810">
    <property type="entry name" value="Tandem AAA-ATPase domain"/>
    <property type="match status" value="1"/>
</dbReference>
<evidence type="ECO:0000256" key="7">
    <source>
        <dbReference type="SAM" id="MobiDB-lite"/>
    </source>
</evidence>
<dbReference type="GO" id="GO:0005634">
    <property type="term" value="C:nucleus"/>
    <property type="evidence" value="ECO:0007669"/>
    <property type="project" value="TreeGrafter"/>
</dbReference>
<dbReference type="InterPro" id="IPR050628">
    <property type="entry name" value="SNF2_RAD54_helicase_TF"/>
</dbReference>
<dbReference type="InterPro" id="IPR017907">
    <property type="entry name" value="Znf_RING_CS"/>
</dbReference>
<proteinExistence type="predicted"/>
<evidence type="ECO:0000256" key="5">
    <source>
        <dbReference type="ARBA" id="ARBA00022833"/>
    </source>
</evidence>
<dbReference type="InterPro" id="IPR027417">
    <property type="entry name" value="P-loop_NTPase"/>
</dbReference>
<dbReference type="GO" id="GO:0008094">
    <property type="term" value="F:ATP-dependent activity, acting on DNA"/>
    <property type="evidence" value="ECO:0007669"/>
    <property type="project" value="TreeGrafter"/>
</dbReference>
<dbReference type="InterPro" id="IPR038718">
    <property type="entry name" value="SNF2-like_sf"/>
</dbReference>
<keyword evidence="11" id="KW-1185">Reference proteome</keyword>
<comment type="caution">
    <text evidence="10">The sequence shown here is derived from an EMBL/GenBank/DDBJ whole genome shotgun (WGS) entry which is preliminary data.</text>
</comment>
<dbReference type="GO" id="GO:0005524">
    <property type="term" value="F:ATP binding"/>
    <property type="evidence" value="ECO:0007669"/>
    <property type="project" value="UniProtKB-KW"/>
</dbReference>
<organism evidence="10 11">
    <name type="scientific">Chrysophaeum taylorii</name>
    <dbReference type="NCBI Taxonomy" id="2483200"/>
    <lineage>
        <taxon>Eukaryota</taxon>
        <taxon>Sar</taxon>
        <taxon>Stramenopiles</taxon>
        <taxon>Ochrophyta</taxon>
        <taxon>Pelagophyceae</taxon>
        <taxon>Pelagomonadales</taxon>
        <taxon>Pelagomonadaceae</taxon>
        <taxon>Chrysophaeum</taxon>
    </lineage>
</organism>
<dbReference type="InterPro" id="IPR000330">
    <property type="entry name" value="SNF2_N"/>
</dbReference>
<dbReference type="EMBL" id="JAQMWT010000393">
    <property type="protein sequence ID" value="KAJ8601930.1"/>
    <property type="molecule type" value="Genomic_DNA"/>
</dbReference>
<dbReference type="PROSITE" id="PS00518">
    <property type="entry name" value="ZF_RING_1"/>
    <property type="match status" value="1"/>
</dbReference>
<evidence type="ECO:0000259" key="9">
    <source>
        <dbReference type="PROSITE" id="PS51194"/>
    </source>
</evidence>
<evidence type="ECO:0000259" key="8">
    <source>
        <dbReference type="PROSITE" id="PS51192"/>
    </source>
</evidence>
<dbReference type="PANTHER" id="PTHR45626">
    <property type="entry name" value="TRANSCRIPTION TERMINATION FACTOR 2-RELATED"/>
    <property type="match status" value="1"/>
</dbReference>
<keyword evidence="5" id="KW-0862">Zinc</keyword>
<evidence type="ECO:0000256" key="6">
    <source>
        <dbReference type="ARBA" id="ARBA00022840"/>
    </source>
</evidence>
<name>A0AAD7UCV0_9STRA</name>
<dbReference type="SMART" id="SM00487">
    <property type="entry name" value="DEXDc"/>
    <property type="match status" value="1"/>
</dbReference>
<dbReference type="InterPro" id="IPR014001">
    <property type="entry name" value="Helicase_ATP-bd"/>
</dbReference>
<dbReference type="Proteomes" id="UP001230188">
    <property type="component" value="Unassembled WGS sequence"/>
</dbReference>
<dbReference type="Pfam" id="PF00271">
    <property type="entry name" value="Helicase_C"/>
    <property type="match status" value="1"/>
</dbReference>